<accession>A0ABT2JBK4</accession>
<dbReference type="Proteomes" id="UP001156441">
    <property type="component" value="Unassembled WGS sequence"/>
</dbReference>
<evidence type="ECO:0000256" key="1">
    <source>
        <dbReference type="SAM" id="Phobius"/>
    </source>
</evidence>
<dbReference type="EMBL" id="JAFFZE010000014">
    <property type="protein sequence ID" value="MCT2584944.1"/>
    <property type="molecule type" value="Genomic_DNA"/>
</dbReference>
<gene>
    <name evidence="2" type="ORF">JT362_17660</name>
</gene>
<feature type="transmembrane region" description="Helical" evidence="1">
    <location>
        <begin position="99"/>
        <end position="121"/>
    </location>
</feature>
<sequence length="129" mass="13596">MERTISTTVRASATLVTGAHCLLVCAQPVLAGMSLEGVPNAIEWHGGNGSIILTVAMVQVLTGALWWKPGGGSPWVPLAALALFFAESVQHGWGHAFRLTLHIPLGIAIVVLSVVLFVVLVRAPRSRPS</sequence>
<proteinExistence type="predicted"/>
<keyword evidence="1" id="KW-0812">Transmembrane</keyword>
<protein>
    <submittedName>
        <fullName evidence="2">Uncharacterized protein</fullName>
    </submittedName>
</protein>
<dbReference type="RefSeq" id="WP_260192361.1">
    <property type="nucleotide sequence ID" value="NZ_JAFFZE010000014.1"/>
</dbReference>
<name>A0ABT2JBK4_9PSEU</name>
<evidence type="ECO:0000313" key="2">
    <source>
        <dbReference type="EMBL" id="MCT2584944.1"/>
    </source>
</evidence>
<keyword evidence="1" id="KW-0472">Membrane</keyword>
<keyword evidence="1" id="KW-1133">Transmembrane helix</keyword>
<keyword evidence="3" id="KW-1185">Reference proteome</keyword>
<reference evidence="2 3" key="1">
    <citation type="submission" date="2021-02" db="EMBL/GenBank/DDBJ databases">
        <title>Actinophytocola xerophila sp. nov., isolated from soil of cotton cropping field.</title>
        <authorList>
            <person name="Huang R."/>
            <person name="Chen X."/>
            <person name="Ge X."/>
            <person name="Liu W."/>
        </authorList>
    </citation>
    <scope>NUCLEOTIDE SEQUENCE [LARGE SCALE GENOMIC DNA]</scope>
    <source>
        <strain evidence="2 3">S1-96</strain>
    </source>
</reference>
<organism evidence="2 3">
    <name type="scientific">Actinophytocola gossypii</name>
    <dbReference type="NCBI Taxonomy" id="2812003"/>
    <lineage>
        <taxon>Bacteria</taxon>
        <taxon>Bacillati</taxon>
        <taxon>Actinomycetota</taxon>
        <taxon>Actinomycetes</taxon>
        <taxon>Pseudonocardiales</taxon>
        <taxon>Pseudonocardiaceae</taxon>
    </lineage>
</organism>
<feature type="transmembrane region" description="Helical" evidence="1">
    <location>
        <begin position="50"/>
        <end position="67"/>
    </location>
</feature>
<comment type="caution">
    <text evidence="2">The sequence shown here is derived from an EMBL/GenBank/DDBJ whole genome shotgun (WGS) entry which is preliminary data.</text>
</comment>
<feature type="transmembrane region" description="Helical" evidence="1">
    <location>
        <begin position="74"/>
        <end position="93"/>
    </location>
</feature>
<evidence type="ECO:0000313" key="3">
    <source>
        <dbReference type="Proteomes" id="UP001156441"/>
    </source>
</evidence>